<accession>A0A6V7WA55</accession>
<sequence length="105" mass="11621">MNSQSLIILSILFALVMLFSVESVTSELDAVELMTHHLQKRHCFCGPLDVPCACAVLNTEMTEGDLNAQGGNGKRLQRRFSCIQTACISCNLPTCRSKCIFECTY</sequence>
<evidence type="ECO:0000313" key="2">
    <source>
        <dbReference type="EMBL" id="CAD2184014.1"/>
    </source>
</evidence>
<organism evidence="2 3">
    <name type="scientific">Meloidogyne enterolobii</name>
    <name type="common">Root-knot nematode worm</name>
    <name type="synonym">Meloidogyne mayaguensis</name>
    <dbReference type="NCBI Taxonomy" id="390850"/>
    <lineage>
        <taxon>Eukaryota</taxon>
        <taxon>Metazoa</taxon>
        <taxon>Ecdysozoa</taxon>
        <taxon>Nematoda</taxon>
        <taxon>Chromadorea</taxon>
        <taxon>Rhabditida</taxon>
        <taxon>Tylenchina</taxon>
        <taxon>Tylenchomorpha</taxon>
        <taxon>Tylenchoidea</taxon>
        <taxon>Meloidogynidae</taxon>
        <taxon>Meloidogyninae</taxon>
        <taxon>Meloidogyne</taxon>
    </lineage>
</organism>
<evidence type="ECO:0000313" key="3">
    <source>
        <dbReference type="Proteomes" id="UP000580250"/>
    </source>
</evidence>
<protein>
    <submittedName>
        <fullName evidence="2">Uncharacterized protein</fullName>
    </submittedName>
</protein>
<dbReference type="EMBL" id="CAJEWN010000487">
    <property type="protein sequence ID" value="CAD2184014.1"/>
    <property type="molecule type" value="Genomic_DNA"/>
</dbReference>
<proteinExistence type="predicted"/>
<name>A0A6V7WA55_MELEN</name>
<keyword evidence="1" id="KW-0732">Signal</keyword>
<feature type="chain" id="PRO_5028009858" evidence="1">
    <location>
        <begin position="24"/>
        <end position="105"/>
    </location>
</feature>
<comment type="caution">
    <text evidence="2">The sequence shown here is derived from an EMBL/GenBank/DDBJ whole genome shotgun (WGS) entry which is preliminary data.</text>
</comment>
<dbReference type="Proteomes" id="UP000580250">
    <property type="component" value="Unassembled WGS sequence"/>
</dbReference>
<reference evidence="2 3" key="1">
    <citation type="submission" date="2020-08" db="EMBL/GenBank/DDBJ databases">
        <authorList>
            <person name="Koutsovoulos G."/>
            <person name="Danchin GJ E."/>
        </authorList>
    </citation>
    <scope>NUCLEOTIDE SEQUENCE [LARGE SCALE GENOMIC DNA]</scope>
</reference>
<feature type="signal peptide" evidence="1">
    <location>
        <begin position="1"/>
        <end position="23"/>
    </location>
</feature>
<evidence type="ECO:0000256" key="1">
    <source>
        <dbReference type="SAM" id="SignalP"/>
    </source>
</evidence>
<dbReference type="AlphaFoldDB" id="A0A6V7WA55"/>
<gene>
    <name evidence="2" type="ORF">MENT_LOCUS36343</name>
</gene>